<keyword evidence="2" id="KW-1185">Reference proteome</keyword>
<proteinExistence type="predicted"/>
<sequence length="475" mass="51405">LLVESARSTLISDSVNGGEYAVLLLEKSSSPDVVFIASRILFLATASSLTSGSFIISIVERKPSVRTHSLVDIIGLRLESLIAALLSGTRMAREAIVDLLKFAFNILTHYPKLVDCEKVVESGSSNEGPKVMGEYWSDRLDGLLPPLLRAFNSLPPSPLSPLAPPLNHVIHALLSIPFTRNLQSVWLPPSTPGRHSSPPSSSASPVSSTGRSLASDSSRDTSRPHGAFDRAKSMLTAGRRSLSRSSSPARPPSPPNHDTLLHAYGLLEVALSHYFPGTTEPDDASVRASAKAESESTLDELLAPLVMLIYKLVTGDNGARERLREWLLPVNLDRTVVLESRADTLGRLLRLLTSVYHPRLNVTSGELLYAVCDHDATVLISQVGYGNVAGFLFNKGIVTGPPSSGEAPGPADPSGPQINPITGAIEEERPEIEMTEEEREREAERLFVLFDRLERTGAVPPEANPVRRAIQRSFT</sequence>
<evidence type="ECO:0000313" key="1">
    <source>
        <dbReference type="EMBL" id="KAI9507180.1"/>
    </source>
</evidence>
<protein>
    <submittedName>
        <fullName evidence="1">Guanine nucleotide exchange factor</fullName>
    </submittedName>
</protein>
<accession>A0ACC0U755</accession>
<comment type="caution">
    <text evidence="1">The sequence shown here is derived from an EMBL/GenBank/DDBJ whole genome shotgun (WGS) entry which is preliminary data.</text>
</comment>
<evidence type="ECO:0000313" key="2">
    <source>
        <dbReference type="Proteomes" id="UP001207468"/>
    </source>
</evidence>
<dbReference type="EMBL" id="JAGFNK010000136">
    <property type="protein sequence ID" value="KAI9507180.1"/>
    <property type="molecule type" value="Genomic_DNA"/>
</dbReference>
<name>A0ACC0U755_9AGAM</name>
<dbReference type="Proteomes" id="UP001207468">
    <property type="component" value="Unassembled WGS sequence"/>
</dbReference>
<reference evidence="1" key="1">
    <citation type="submission" date="2021-03" db="EMBL/GenBank/DDBJ databases">
        <title>Evolutionary priming and transition to the ectomycorrhizal habit in an iconic lineage of mushroom-forming fungi: is preadaptation a requirement?</title>
        <authorList>
            <consortium name="DOE Joint Genome Institute"/>
            <person name="Looney B.P."/>
            <person name="Miyauchi S."/>
            <person name="Morin E."/>
            <person name="Drula E."/>
            <person name="Courty P.E."/>
            <person name="Chicoki N."/>
            <person name="Fauchery L."/>
            <person name="Kohler A."/>
            <person name="Kuo A."/>
            <person name="LaButti K."/>
            <person name="Pangilinan J."/>
            <person name="Lipzen A."/>
            <person name="Riley R."/>
            <person name="Andreopoulos W."/>
            <person name="He G."/>
            <person name="Johnson J."/>
            <person name="Barry K.W."/>
            <person name="Grigoriev I.V."/>
            <person name="Nagy L."/>
            <person name="Hibbett D."/>
            <person name="Henrissat B."/>
            <person name="Matheny P.B."/>
            <person name="Labbe J."/>
            <person name="Martin A.F."/>
        </authorList>
    </citation>
    <scope>NUCLEOTIDE SEQUENCE</scope>
    <source>
        <strain evidence="1">BPL698</strain>
    </source>
</reference>
<feature type="non-terminal residue" evidence="1">
    <location>
        <position position="1"/>
    </location>
</feature>
<organism evidence="1 2">
    <name type="scientific">Russula earlei</name>
    <dbReference type="NCBI Taxonomy" id="71964"/>
    <lineage>
        <taxon>Eukaryota</taxon>
        <taxon>Fungi</taxon>
        <taxon>Dikarya</taxon>
        <taxon>Basidiomycota</taxon>
        <taxon>Agaricomycotina</taxon>
        <taxon>Agaricomycetes</taxon>
        <taxon>Russulales</taxon>
        <taxon>Russulaceae</taxon>
        <taxon>Russula</taxon>
    </lineage>
</organism>
<gene>
    <name evidence="1" type="ORF">F5148DRAFT_981743</name>
</gene>